<dbReference type="GO" id="GO:0008815">
    <property type="term" value="F:citrate (pro-3S)-lyase activity"/>
    <property type="evidence" value="ECO:0007669"/>
    <property type="project" value="UniProtKB-UniRule"/>
</dbReference>
<reference evidence="2 3" key="1">
    <citation type="submission" date="2016-10" db="EMBL/GenBank/DDBJ databases">
        <authorList>
            <person name="de Groot N.N."/>
        </authorList>
    </citation>
    <scope>NUCLEOTIDE SEQUENCE [LARGE SCALE GENOMIC DNA]</scope>
    <source>
        <strain evidence="2 3">APO</strain>
    </source>
</reference>
<dbReference type="PIRSF" id="PIRSF009451">
    <property type="entry name" value="Citrt_lyas_alpha"/>
    <property type="match status" value="1"/>
</dbReference>
<comment type="catalytic activity">
    <reaction evidence="1">
        <text>citrate = oxaloacetate + acetate</text>
        <dbReference type="Rhea" id="RHEA:10760"/>
        <dbReference type="ChEBI" id="CHEBI:16452"/>
        <dbReference type="ChEBI" id="CHEBI:16947"/>
        <dbReference type="ChEBI" id="CHEBI:30089"/>
        <dbReference type="EC" id="4.1.3.6"/>
    </reaction>
</comment>
<dbReference type="GO" id="GO:0005737">
    <property type="term" value="C:cytoplasm"/>
    <property type="evidence" value="ECO:0007669"/>
    <property type="project" value="UniProtKB-SubCell"/>
</dbReference>
<keyword evidence="1 2" id="KW-0456">Lyase</keyword>
<dbReference type="STRING" id="159292.SAMN05192546_108141"/>
<keyword evidence="1" id="KW-0963">Cytoplasm</keyword>
<sequence length="518" mass="55475">MHPLVKNSIGREVPSYIDGIGKLTPFAGAFAHTTQKTNASLPASSHRPGDVKLVKSIREALEKSGLADGMVLSFHHHFRNGDHLMNMVMDQVAEMGIRDITISPSSMQSIHDHLIAHIRKGVITGIRTSGLRGELARQISAEGILPTPVMIRSHGGRPRSIESGDSKIDIAIIGAPASDPHGNVNGVEGPNACGSLGYAMADAAFAQKTIVVTDHLVSHPVHPVSIPQTQVDYVVVTDGIGDPKGIVSGATRITRNPLELLIAEKACQTILASELVKEGFSFQAGTGGSSLAVAHFLRQYMREHSIKGSFASGGINGYLVDMLEEGLFNCLLDVQCFDLKAIESIRNNPHHLEMSASYYANPHNKGCVAHNLDIMILSATEIDVNFNVNVITGSNGIMMGASGGHCDTAAGSKLSVVVAPLFRGRIPIVLDEVTTVVTPGESIDVLVTEYGVAVNPARKDLKDRFQDCGLSVMEIHDLKEMAEKITGKPRKPMVTEDIVGLVEYRDGTIIDTIKKVTT</sequence>
<dbReference type="GO" id="GO:0006084">
    <property type="term" value="P:acetyl-CoA metabolic process"/>
    <property type="evidence" value="ECO:0007669"/>
    <property type="project" value="UniProtKB-UniRule"/>
</dbReference>
<dbReference type="PANTHER" id="PTHR40596">
    <property type="entry name" value="CITRATE LYASE ALPHA CHAIN"/>
    <property type="match status" value="1"/>
</dbReference>
<keyword evidence="1 2" id="KW-0808">Transferase</keyword>
<dbReference type="Gene3D" id="3.40.1080.10">
    <property type="entry name" value="Glutaconate Coenzyme A-transferase"/>
    <property type="match status" value="2"/>
</dbReference>
<organism evidence="2 3">
    <name type="scientific">Tindallia californiensis</name>
    <dbReference type="NCBI Taxonomy" id="159292"/>
    <lineage>
        <taxon>Bacteria</taxon>
        <taxon>Bacillati</taxon>
        <taxon>Bacillota</taxon>
        <taxon>Clostridia</taxon>
        <taxon>Peptostreptococcales</taxon>
        <taxon>Tindalliaceae</taxon>
        <taxon>Tindallia</taxon>
    </lineage>
</organism>
<accession>A0A1H3QA45</accession>
<dbReference type="SUPFAM" id="SSF100950">
    <property type="entry name" value="NagB/RpiA/CoA transferase-like"/>
    <property type="match status" value="2"/>
</dbReference>
<dbReference type="RefSeq" id="WP_093314697.1">
    <property type="nucleotide sequence ID" value="NZ_FNPV01000008.1"/>
</dbReference>
<dbReference type="AlphaFoldDB" id="A0A1H3QA45"/>
<dbReference type="Proteomes" id="UP000199230">
    <property type="component" value="Unassembled WGS sequence"/>
</dbReference>
<dbReference type="EMBL" id="FNPV01000008">
    <property type="protein sequence ID" value="SDZ09569.1"/>
    <property type="molecule type" value="Genomic_DNA"/>
</dbReference>
<dbReference type="NCBIfam" id="TIGR01584">
    <property type="entry name" value="citF"/>
    <property type="match status" value="1"/>
</dbReference>
<proteinExistence type="predicted"/>
<dbReference type="GO" id="GO:0009346">
    <property type="term" value="C:ATP-independent citrate lyase complex"/>
    <property type="evidence" value="ECO:0007669"/>
    <property type="project" value="UniProtKB-UniRule"/>
</dbReference>
<comment type="subcellular location">
    <subcellularLocation>
        <location evidence="1">Cytoplasm</location>
    </subcellularLocation>
</comment>
<gene>
    <name evidence="2" type="ORF">SAMN05192546_108141</name>
</gene>
<evidence type="ECO:0000256" key="1">
    <source>
        <dbReference type="PIRNR" id="PIRNR009451"/>
    </source>
</evidence>
<evidence type="ECO:0000313" key="2">
    <source>
        <dbReference type="EMBL" id="SDZ09569.1"/>
    </source>
</evidence>
<dbReference type="EC" id="2.8.3.10" evidence="1"/>
<dbReference type="EC" id="4.1.3.6" evidence="1"/>
<name>A0A1H3QA45_9FIRM</name>
<evidence type="ECO:0000313" key="3">
    <source>
        <dbReference type="Proteomes" id="UP000199230"/>
    </source>
</evidence>
<dbReference type="GO" id="GO:0008814">
    <property type="term" value="F:citrate CoA-transferase activity"/>
    <property type="evidence" value="ECO:0007669"/>
    <property type="project" value="UniProtKB-UniRule"/>
</dbReference>
<dbReference type="InterPro" id="IPR037171">
    <property type="entry name" value="NagB/RpiA_transferase-like"/>
</dbReference>
<dbReference type="InterPro" id="IPR006472">
    <property type="entry name" value="Citrate_lyase_asu"/>
</dbReference>
<protein>
    <recommendedName>
        <fullName evidence="1">Citrate lyase alpha chain</fullName>
        <shortName evidence="1">Citrase alpha chain</shortName>
        <ecNumber evidence="1">2.8.3.10</ecNumber>
        <ecNumber evidence="1">4.1.3.6</ecNumber>
    </recommendedName>
    <alternativeName>
        <fullName evidence="1">Citrate (pro-3S)-lyase alpha chain</fullName>
    </alternativeName>
    <alternativeName>
        <fullName evidence="1">Citrate CoA-transferase subunit</fullName>
    </alternativeName>
</protein>
<dbReference type="PANTHER" id="PTHR40596:SF1">
    <property type="entry name" value="CITRATE LYASE ALPHA CHAIN"/>
    <property type="match status" value="1"/>
</dbReference>
<keyword evidence="3" id="KW-1185">Reference proteome</keyword>
<dbReference type="OrthoDB" id="9767643at2"/>
<comment type="catalytic activity">
    <reaction evidence="1">
        <text>citrate + acetyl-CoA = (3S)-citryl-CoA + acetate</text>
        <dbReference type="Rhea" id="RHEA:19405"/>
        <dbReference type="ChEBI" id="CHEBI:16947"/>
        <dbReference type="ChEBI" id="CHEBI:30089"/>
        <dbReference type="ChEBI" id="CHEBI:57288"/>
        <dbReference type="ChEBI" id="CHEBI:57321"/>
        <dbReference type="EC" id="2.8.3.10"/>
    </reaction>
</comment>
<dbReference type="Pfam" id="PF04223">
    <property type="entry name" value="CitF"/>
    <property type="match status" value="1"/>
</dbReference>